<dbReference type="GO" id="GO:0017110">
    <property type="term" value="F:nucleoside diphosphate phosphatase activity"/>
    <property type="evidence" value="ECO:0007669"/>
    <property type="project" value="TreeGrafter"/>
</dbReference>
<dbReference type="Gene3D" id="3.30.420.150">
    <property type="entry name" value="Exopolyphosphatase. Domain 2"/>
    <property type="match status" value="1"/>
</dbReference>
<reference evidence="6" key="1">
    <citation type="submission" date="2020-01" db="EMBL/GenBank/DDBJ databases">
        <title>Genome sequence of Kobresia littledalei, the first chromosome-level genome in the family Cyperaceae.</title>
        <authorList>
            <person name="Qu G."/>
        </authorList>
    </citation>
    <scope>NUCLEOTIDE SEQUENCE</scope>
    <source>
        <strain evidence="6">C.B.Clarke</strain>
        <tissue evidence="6">Leaf</tissue>
    </source>
</reference>
<evidence type="ECO:0000313" key="6">
    <source>
        <dbReference type="EMBL" id="KAF3320157.1"/>
    </source>
</evidence>
<keyword evidence="5" id="KW-0472">Membrane</keyword>
<dbReference type="GO" id="GO:0009134">
    <property type="term" value="P:nucleoside diphosphate catabolic process"/>
    <property type="evidence" value="ECO:0007669"/>
    <property type="project" value="TreeGrafter"/>
</dbReference>
<dbReference type="OrthoDB" id="6372431at2759"/>
<keyword evidence="4" id="KW-0547">Nucleotide-binding</keyword>
<accession>A0A833V1V3</accession>
<organism evidence="6 7">
    <name type="scientific">Carex littledalei</name>
    <dbReference type="NCBI Taxonomy" id="544730"/>
    <lineage>
        <taxon>Eukaryota</taxon>
        <taxon>Viridiplantae</taxon>
        <taxon>Streptophyta</taxon>
        <taxon>Embryophyta</taxon>
        <taxon>Tracheophyta</taxon>
        <taxon>Spermatophyta</taxon>
        <taxon>Magnoliopsida</taxon>
        <taxon>Liliopsida</taxon>
        <taxon>Poales</taxon>
        <taxon>Cyperaceae</taxon>
        <taxon>Cyperoideae</taxon>
        <taxon>Cariceae</taxon>
        <taxon>Carex</taxon>
        <taxon>Carex subgen. Euthyceras</taxon>
    </lineage>
</organism>
<dbReference type="PANTHER" id="PTHR11782">
    <property type="entry name" value="ADENOSINE/GUANOSINE DIPHOSPHATASE"/>
    <property type="match status" value="1"/>
</dbReference>
<keyword evidence="2" id="KW-0378">Hydrolase</keyword>
<dbReference type="GO" id="GO:0016020">
    <property type="term" value="C:membrane"/>
    <property type="evidence" value="ECO:0007669"/>
    <property type="project" value="TreeGrafter"/>
</dbReference>
<sequence length="488" mass="54762">MIDRYKIPRRFPSPTRLTQKPCTTIVVALLAFALILLFLSFSPYRRKDVWGPQFSVIIDAGSSGTRIHVFAFSQQEGSLPLLDLNRTAVMRTSPGLSSFVDEPGKAGESLGKLIGFAKQNVRQNWVGSTEIRLMATAGLRMIDEEVREEILKSCRSVLRDSGFKFQDDWASVIPGYDEGLYAWTAANYALGTLGDDPQKTTGIIELGGASSQLTFVSDEVLPTEFMHILKLGKTTYNLYSNSFLHFGQVNVLNIDQMYQNVTKYDSVTSGDPCMPRGYSYEKEMLEVKSTGNFTECRTVSSDLLKIGKENCTYQECRIGSAFVPDLQGHFLATENFFFTSKFFNLDGKSSLSDISSAGEKFCGEDWVTLKERYSTTDEEELSQYCFSSAYIVAFLHDSLNVPMDATRIEFANEIGDIQAEWALGAFIVRRMINITDNSPSMFRSTWAPLLLLLSLSLFISLLIAKFRRAQTKTVYDLEKGRYIVTHVA</sequence>
<evidence type="ECO:0000256" key="1">
    <source>
        <dbReference type="ARBA" id="ARBA00009283"/>
    </source>
</evidence>
<evidence type="ECO:0000256" key="2">
    <source>
        <dbReference type="ARBA" id="ARBA00022801"/>
    </source>
</evidence>
<feature type="transmembrane region" description="Helical" evidence="5">
    <location>
        <begin position="446"/>
        <end position="464"/>
    </location>
</feature>
<keyword evidence="4" id="KW-0067">ATP-binding</keyword>
<evidence type="ECO:0000256" key="4">
    <source>
        <dbReference type="PIRSR" id="PIRSR600407-2"/>
    </source>
</evidence>
<comment type="similarity">
    <text evidence="1">Belongs to the GDA1/CD39 NTPase family.</text>
</comment>
<evidence type="ECO:0000256" key="3">
    <source>
        <dbReference type="PIRSR" id="PIRSR600407-1"/>
    </source>
</evidence>
<keyword evidence="5" id="KW-1133">Transmembrane helix</keyword>
<keyword evidence="7" id="KW-1185">Reference proteome</keyword>
<protein>
    <submittedName>
        <fullName evidence="6">Putative apyrase 6 isoform X1</fullName>
    </submittedName>
</protein>
<feature type="binding site" evidence="4">
    <location>
        <begin position="208"/>
        <end position="212"/>
    </location>
    <ligand>
        <name>ATP</name>
        <dbReference type="ChEBI" id="CHEBI:30616"/>
    </ligand>
</feature>
<keyword evidence="5" id="KW-0812">Transmembrane</keyword>
<dbReference type="AlphaFoldDB" id="A0A833V1V3"/>
<gene>
    <name evidence="6" type="ORF">FCM35_KLT22240</name>
</gene>
<proteinExistence type="inferred from homology"/>
<evidence type="ECO:0000313" key="7">
    <source>
        <dbReference type="Proteomes" id="UP000623129"/>
    </source>
</evidence>
<feature type="active site" description="Proton acceptor" evidence="3">
    <location>
        <position position="178"/>
    </location>
</feature>
<dbReference type="Pfam" id="PF01150">
    <property type="entry name" value="GDA1_CD39"/>
    <property type="match status" value="1"/>
</dbReference>
<feature type="transmembrane region" description="Helical" evidence="5">
    <location>
        <begin position="21"/>
        <end position="41"/>
    </location>
</feature>
<dbReference type="Proteomes" id="UP000623129">
    <property type="component" value="Unassembled WGS sequence"/>
</dbReference>
<name>A0A833V1V3_9POAL</name>
<comment type="caution">
    <text evidence="6">The sequence shown here is derived from an EMBL/GenBank/DDBJ whole genome shotgun (WGS) entry which is preliminary data.</text>
</comment>
<dbReference type="GO" id="GO:0005524">
    <property type="term" value="F:ATP binding"/>
    <property type="evidence" value="ECO:0007669"/>
    <property type="project" value="UniProtKB-KW"/>
</dbReference>
<dbReference type="EMBL" id="SWLB01000123">
    <property type="protein sequence ID" value="KAF3320157.1"/>
    <property type="molecule type" value="Genomic_DNA"/>
</dbReference>
<evidence type="ECO:0000256" key="5">
    <source>
        <dbReference type="SAM" id="Phobius"/>
    </source>
</evidence>
<dbReference type="Gene3D" id="3.30.420.40">
    <property type="match status" value="1"/>
</dbReference>
<dbReference type="InterPro" id="IPR000407">
    <property type="entry name" value="GDA1_CD39_NTPase"/>
</dbReference>
<dbReference type="PANTHER" id="PTHR11782:SF3">
    <property type="entry name" value="APYRASE 6-RELATED"/>
    <property type="match status" value="1"/>
</dbReference>